<sequence length="186" mass="20026">MDVTYRSTDDGWEPVLSTGERLEPASDLAAARAAVRDRFGDDTAETVQVPFEGHGVVVDGVRFELLPPLYGADDLSPEQDALLTACAGYYRERVPAEVRVECAGHRVRIDPAPFGLTADLFATLDGTGTTTTADDARAQLTGALAIAVPDGFVRVVHQFDGLEEFGEVGHFHLVLAERWPSDAPCL</sequence>
<keyword evidence="2" id="KW-1185">Reference proteome</keyword>
<gene>
    <name evidence="1" type="ORF">GCM10009539_16330</name>
</gene>
<accession>A0ABP3DHP5</accession>
<comment type="caution">
    <text evidence="1">The sequence shown here is derived from an EMBL/GenBank/DDBJ whole genome shotgun (WGS) entry which is preliminary data.</text>
</comment>
<evidence type="ECO:0000313" key="1">
    <source>
        <dbReference type="EMBL" id="GAA0231656.1"/>
    </source>
</evidence>
<dbReference type="RefSeq" id="WP_344648098.1">
    <property type="nucleotide sequence ID" value="NZ_BAAAGX010000006.1"/>
</dbReference>
<dbReference type="EMBL" id="BAAAGX010000006">
    <property type="protein sequence ID" value="GAA0231656.1"/>
    <property type="molecule type" value="Genomic_DNA"/>
</dbReference>
<protein>
    <submittedName>
        <fullName evidence="1">Uncharacterized protein</fullName>
    </submittedName>
</protein>
<evidence type="ECO:0000313" key="2">
    <source>
        <dbReference type="Proteomes" id="UP001500967"/>
    </source>
</evidence>
<name>A0ABP3DHP5_9ACTN</name>
<organism evidence="1 2">
    <name type="scientific">Cryptosporangium japonicum</name>
    <dbReference type="NCBI Taxonomy" id="80872"/>
    <lineage>
        <taxon>Bacteria</taxon>
        <taxon>Bacillati</taxon>
        <taxon>Actinomycetota</taxon>
        <taxon>Actinomycetes</taxon>
        <taxon>Cryptosporangiales</taxon>
        <taxon>Cryptosporangiaceae</taxon>
        <taxon>Cryptosporangium</taxon>
    </lineage>
</organism>
<reference evidence="2" key="1">
    <citation type="journal article" date="2019" name="Int. J. Syst. Evol. Microbiol.">
        <title>The Global Catalogue of Microorganisms (GCM) 10K type strain sequencing project: providing services to taxonomists for standard genome sequencing and annotation.</title>
        <authorList>
            <consortium name="The Broad Institute Genomics Platform"/>
            <consortium name="The Broad Institute Genome Sequencing Center for Infectious Disease"/>
            <person name="Wu L."/>
            <person name="Ma J."/>
        </authorList>
    </citation>
    <scope>NUCLEOTIDE SEQUENCE [LARGE SCALE GENOMIC DNA]</scope>
    <source>
        <strain evidence="2">JCM 10425</strain>
    </source>
</reference>
<proteinExistence type="predicted"/>
<dbReference type="Proteomes" id="UP001500967">
    <property type="component" value="Unassembled WGS sequence"/>
</dbReference>